<dbReference type="NCBIfam" id="TIGR03124">
    <property type="entry name" value="citrate_citX"/>
    <property type="match status" value="1"/>
</dbReference>
<dbReference type="EMBL" id="CP017634">
    <property type="protein sequence ID" value="ATW26199.1"/>
    <property type="molecule type" value="Genomic_DNA"/>
</dbReference>
<accession>A0A3G1KUS0</accession>
<keyword evidence="3" id="KW-0548">Nucleotidyltransferase</keyword>
<evidence type="ECO:0000313" key="5">
    <source>
        <dbReference type="EMBL" id="ATW26199.1"/>
    </source>
</evidence>
<dbReference type="InterPro" id="IPR005551">
    <property type="entry name" value="CitX"/>
</dbReference>
<dbReference type="OrthoDB" id="3196716at2"/>
<dbReference type="RefSeq" id="WP_148135482.1">
    <property type="nucleotide sequence ID" value="NZ_CP017634.1"/>
</dbReference>
<protein>
    <recommendedName>
        <fullName evidence="1">citrate lyase holo-[acyl-carrier protein] synthase</fullName>
        <ecNumber evidence="1">2.7.7.61</ecNumber>
    </recommendedName>
</protein>
<evidence type="ECO:0000256" key="3">
    <source>
        <dbReference type="ARBA" id="ARBA00022695"/>
    </source>
</evidence>
<evidence type="ECO:0000256" key="4">
    <source>
        <dbReference type="ARBA" id="ARBA00048574"/>
    </source>
</evidence>
<evidence type="ECO:0000313" key="6">
    <source>
        <dbReference type="Proteomes" id="UP000323521"/>
    </source>
</evidence>
<evidence type="ECO:0000256" key="2">
    <source>
        <dbReference type="ARBA" id="ARBA00022679"/>
    </source>
</evidence>
<sequence length="178" mass="20205">MTHPCEITLAQLLKARDERAEKQKELIKKFDLPVISMTVNIPGKNKKTSASTRIFREGCHVLIEKMEENENRLLYVEIREPNTGSEAYVVVKADAPALKELMLQIENEHPLGRLWDLDVIGPNGSAISREELGYPKRKCLLCEEDAHVCARSRAHPVELLLEKIQTIADAYFSGRIVE</sequence>
<dbReference type="NCBIfam" id="NF002383">
    <property type="entry name" value="PRK01392.1"/>
    <property type="match status" value="1"/>
</dbReference>
<dbReference type="GO" id="GO:0051191">
    <property type="term" value="P:prosthetic group biosynthetic process"/>
    <property type="evidence" value="ECO:0007669"/>
    <property type="project" value="InterPro"/>
</dbReference>
<reference evidence="5 6" key="1">
    <citation type="submission" date="2016-10" db="EMBL/GenBank/DDBJ databases">
        <title>Complete Genome Sequence of Peptococcaceae strain DCMF.</title>
        <authorList>
            <person name="Edwards R.J."/>
            <person name="Holland S.I."/>
            <person name="Deshpande N.P."/>
            <person name="Wong Y.K."/>
            <person name="Ertan H."/>
            <person name="Manefield M."/>
            <person name="Russell T.L."/>
            <person name="Lee M.J."/>
        </authorList>
    </citation>
    <scope>NUCLEOTIDE SEQUENCE [LARGE SCALE GENOMIC DNA]</scope>
    <source>
        <strain evidence="5 6">DCMF</strain>
    </source>
</reference>
<dbReference type="EC" id="2.7.7.61" evidence="1"/>
<gene>
    <name evidence="5" type="ORF">DCMF_16760</name>
</gene>
<dbReference type="AlphaFoldDB" id="A0A3G1KUS0"/>
<comment type="catalytic activity">
    <reaction evidence="4">
        <text>apo-[citrate lyase ACP] + 2'-(5''-triphospho-alpha-D-ribosyl)-3'-dephospho-CoA = holo-[citrate lyase ACP] + diphosphate</text>
        <dbReference type="Rhea" id="RHEA:16333"/>
        <dbReference type="Rhea" id="RHEA-COMP:10157"/>
        <dbReference type="Rhea" id="RHEA-COMP:10158"/>
        <dbReference type="ChEBI" id="CHEBI:29999"/>
        <dbReference type="ChEBI" id="CHEBI:33019"/>
        <dbReference type="ChEBI" id="CHEBI:61378"/>
        <dbReference type="ChEBI" id="CHEBI:82683"/>
        <dbReference type="EC" id="2.7.7.61"/>
    </reaction>
</comment>
<proteinExistence type="predicted"/>
<keyword evidence="2" id="KW-0808">Transferase</keyword>
<dbReference type="Pfam" id="PF03802">
    <property type="entry name" value="CitX"/>
    <property type="match status" value="1"/>
</dbReference>
<keyword evidence="6" id="KW-1185">Reference proteome</keyword>
<organism evidence="5 6">
    <name type="scientific">Formimonas warabiya</name>
    <dbReference type="NCBI Taxonomy" id="1761012"/>
    <lineage>
        <taxon>Bacteria</taxon>
        <taxon>Bacillati</taxon>
        <taxon>Bacillota</taxon>
        <taxon>Clostridia</taxon>
        <taxon>Eubacteriales</taxon>
        <taxon>Peptococcaceae</taxon>
        <taxon>Candidatus Formimonas</taxon>
    </lineage>
</organism>
<dbReference type="GO" id="GO:0050519">
    <property type="term" value="F:holo-citrate lyase synthase activity"/>
    <property type="evidence" value="ECO:0007669"/>
    <property type="project" value="UniProtKB-EC"/>
</dbReference>
<dbReference type="KEGG" id="fwa:DCMF_16760"/>
<evidence type="ECO:0000256" key="1">
    <source>
        <dbReference type="ARBA" id="ARBA00012524"/>
    </source>
</evidence>
<name>A0A3G1KUS0_FORW1</name>
<dbReference type="Proteomes" id="UP000323521">
    <property type="component" value="Chromosome"/>
</dbReference>